<evidence type="ECO:0000313" key="4">
    <source>
        <dbReference type="Proteomes" id="UP001519289"/>
    </source>
</evidence>
<evidence type="ECO:0000256" key="1">
    <source>
        <dbReference type="SAM" id="Phobius"/>
    </source>
</evidence>
<dbReference type="EMBL" id="JAGGLG010000023">
    <property type="protein sequence ID" value="MBP2019183.1"/>
    <property type="molecule type" value="Genomic_DNA"/>
</dbReference>
<name>A0ABS4JUI0_9FIRM</name>
<dbReference type="Proteomes" id="UP001519289">
    <property type="component" value="Unassembled WGS sequence"/>
</dbReference>
<accession>A0ABS4JUI0</accession>
<gene>
    <name evidence="3" type="ORF">J2Z79_002600</name>
</gene>
<dbReference type="RefSeq" id="WP_209467301.1">
    <property type="nucleotide sequence ID" value="NZ_JAGGLG010000023.1"/>
</dbReference>
<feature type="transmembrane region" description="Helical" evidence="1">
    <location>
        <begin position="12"/>
        <end position="37"/>
    </location>
</feature>
<evidence type="ECO:0000313" key="3">
    <source>
        <dbReference type="EMBL" id="MBP2019183.1"/>
    </source>
</evidence>
<dbReference type="Pfam" id="PF07811">
    <property type="entry name" value="TadE"/>
    <property type="match status" value="1"/>
</dbReference>
<protein>
    <recommendedName>
        <fullName evidence="2">TadE-like domain-containing protein</fullName>
    </recommendedName>
</protein>
<evidence type="ECO:0000259" key="2">
    <source>
        <dbReference type="Pfam" id="PF07811"/>
    </source>
</evidence>
<comment type="caution">
    <text evidence="3">The sequence shown here is derived from an EMBL/GenBank/DDBJ whole genome shotgun (WGS) entry which is preliminary data.</text>
</comment>
<dbReference type="InterPro" id="IPR012495">
    <property type="entry name" value="TadE-like_dom"/>
</dbReference>
<keyword evidence="1" id="KW-0472">Membrane</keyword>
<organism evidence="3 4">
    <name type="scientific">Symbiobacterium terraclitae</name>
    <dbReference type="NCBI Taxonomy" id="557451"/>
    <lineage>
        <taxon>Bacteria</taxon>
        <taxon>Bacillati</taxon>
        <taxon>Bacillota</taxon>
        <taxon>Clostridia</taxon>
        <taxon>Eubacteriales</taxon>
        <taxon>Symbiobacteriaceae</taxon>
        <taxon>Symbiobacterium</taxon>
    </lineage>
</organism>
<keyword evidence="4" id="KW-1185">Reference proteome</keyword>
<sequence>MKRLQSEQRGGIAVEAALTLPLILLLTLGGASVLLWLHHKTWLQVLVAETARERAADATWTGYYKDVRDTLSGPDSGLVLVEARLVSFHLPTDPPFVMAGACAAPAGYVPSLPVRADGGESGPPRPAGGGWLQPVWELRWQLTRWLQRAERVADRLEEYADEGVVLGEQLVWYRRVADNLLRGTPFQRRQAVDYLAGGALEEAMRIPCRGDGPGDAVLAAKAVIQGERAFGQR</sequence>
<keyword evidence="1" id="KW-1133">Transmembrane helix</keyword>
<reference evidence="3 4" key="1">
    <citation type="submission" date="2021-03" db="EMBL/GenBank/DDBJ databases">
        <title>Genomic Encyclopedia of Type Strains, Phase IV (KMG-IV): sequencing the most valuable type-strain genomes for metagenomic binning, comparative biology and taxonomic classification.</title>
        <authorList>
            <person name="Goeker M."/>
        </authorList>
    </citation>
    <scope>NUCLEOTIDE SEQUENCE [LARGE SCALE GENOMIC DNA]</scope>
    <source>
        <strain evidence="3 4">DSM 27138</strain>
    </source>
</reference>
<keyword evidence="1" id="KW-0812">Transmembrane</keyword>
<feature type="domain" description="TadE-like" evidence="2">
    <location>
        <begin position="10"/>
        <end position="52"/>
    </location>
</feature>
<proteinExistence type="predicted"/>